<organism evidence="1">
    <name type="scientific">Candidatus Methanophaga sp. ANME-1 ERB7</name>
    <dbReference type="NCBI Taxonomy" id="2759913"/>
    <lineage>
        <taxon>Archaea</taxon>
        <taxon>Methanobacteriati</taxon>
        <taxon>Methanobacteriota</taxon>
        <taxon>Stenosarchaea group</taxon>
        <taxon>Methanomicrobia</taxon>
        <taxon>Candidatus Methanophagales</taxon>
        <taxon>Candidatus Methanophagaceae</taxon>
        <taxon>Candidatus Methanophaga</taxon>
    </lineage>
</organism>
<gene>
    <name evidence="1" type="ORF">MGEBMHLL_00016</name>
</gene>
<protein>
    <submittedName>
        <fullName evidence="1">Uncharacterized protein</fullName>
    </submittedName>
</protein>
<reference evidence="1" key="1">
    <citation type="submission" date="2020-06" db="EMBL/GenBank/DDBJ databases">
        <title>Unique genomic features of the anaerobic methanotrophic archaea.</title>
        <authorList>
            <person name="Chadwick G.L."/>
            <person name="Skennerton C.T."/>
            <person name="Laso-Perez R."/>
            <person name="Leu A.O."/>
            <person name="Speth D.R."/>
            <person name="Yu H."/>
            <person name="Morgan-Lang C."/>
            <person name="Hatzenpichler R."/>
            <person name="Goudeau D."/>
            <person name="Malmstrom R."/>
            <person name="Brazelton W.J."/>
            <person name="Woyke T."/>
            <person name="Hallam S.J."/>
            <person name="Tyson G.W."/>
            <person name="Wegener G."/>
            <person name="Boetius A."/>
            <person name="Orphan V."/>
        </authorList>
    </citation>
    <scope>NUCLEOTIDE SEQUENCE</scope>
</reference>
<dbReference type="AlphaFoldDB" id="A0A7G9Z2X3"/>
<evidence type="ECO:0000313" key="1">
    <source>
        <dbReference type="EMBL" id="QNO54607.1"/>
    </source>
</evidence>
<accession>A0A7G9Z2X3</accession>
<dbReference type="EMBL" id="MT631587">
    <property type="protein sequence ID" value="QNO54607.1"/>
    <property type="molecule type" value="Genomic_DNA"/>
</dbReference>
<sequence>MHDKKGCMVKIAVIATALIFALTSSVSVMSNTLGTSSDVMVLNASATPPVIAVNTDITELRVDVAGINSSIDLVKIDLSPIGGNASTIMSLIGNFTEGNISGYRFNYSTNASVEGSFKLKVNATDMNGNYNNSVSFMLEVKRIVIPVPTEIPAMTFISNITYDRESTNVGQNATTGFFTATELIDNETYYVINRSKPTGGTKMYVDLGNKTVTIRRIVTEPGLANLTFDPETVMLDFPLWAGKTWTNTTKVTGTIVNETGAIITINATAVISGAVTEEVNLTVPYGTVPSLALELNCSFDGFFGQPQTYQEKYWISQVDNVTLIPKSERYINGNLTEELELIDTFAVNETAS</sequence>
<proteinExistence type="predicted"/>
<name>A0A7G9Z2X3_9EURY</name>